<gene>
    <name evidence="7" type="ORF">C8R28_101529</name>
    <name evidence="8" type="ORF">SAMN05421510_103236</name>
    <name evidence="9" type="ORF">SAMN06297164_0235</name>
</gene>
<feature type="domain" description="Peptidase S8/S53" evidence="6">
    <location>
        <begin position="174"/>
        <end position="409"/>
    </location>
</feature>
<comment type="similarity">
    <text evidence="1 5">Belongs to the peptidase S8 family.</text>
</comment>
<dbReference type="InterPro" id="IPR022398">
    <property type="entry name" value="Peptidase_S8_His-AS"/>
</dbReference>
<dbReference type="OrthoDB" id="9790784at2"/>
<dbReference type="GO" id="GO:0004252">
    <property type="term" value="F:serine-type endopeptidase activity"/>
    <property type="evidence" value="ECO:0007669"/>
    <property type="project" value="UniProtKB-UniRule"/>
</dbReference>
<dbReference type="EMBL" id="FOFX01000032">
    <property type="protein sequence ID" value="SEQ26486.1"/>
    <property type="molecule type" value="Genomic_DNA"/>
</dbReference>
<dbReference type="InterPro" id="IPR015500">
    <property type="entry name" value="Peptidase_S8_subtilisin-rel"/>
</dbReference>
<dbReference type="Proteomes" id="UP000244110">
    <property type="component" value="Unassembled WGS sequence"/>
</dbReference>
<dbReference type="EMBL" id="OCMU01000001">
    <property type="protein sequence ID" value="SOD16096.1"/>
    <property type="molecule type" value="Genomic_DNA"/>
</dbReference>
<evidence type="ECO:0000256" key="3">
    <source>
        <dbReference type="ARBA" id="ARBA00022801"/>
    </source>
</evidence>
<dbReference type="PANTHER" id="PTHR43806:SF11">
    <property type="entry name" value="CEREVISIN-RELATED"/>
    <property type="match status" value="1"/>
</dbReference>
<evidence type="ECO:0000313" key="9">
    <source>
        <dbReference type="EMBL" id="SOD16096.1"/>
    </source>
</evidence>
<dbReference type="EMBL" id="QAOL01000015">
    <property type="protein sequence ID" value="PTQ85077.1"/>
    <property type="molecule type" value="Genomic_DNA"/>
</dbReference>
<keyword evidence="4 5" id="KW-0720">Serine protease</keyword>
<dbReference type="SUPFAM" id="SSF52743">
    <property type="entry name" value="Subtilisin-like"/>
    <property type="match status" value="1"/>
</dbReference>
<dbReference type="Proteomes" id="UP000219335">
    <property type="component" value="Unassembled WGS sequence"/>
</dbReference>
<dbReference type="Gene3D" id="3.40.50.200">
    <property type="entry name" value="Peptidase S8/S53 domain"/>
    <property type="match status" value="1"/>
</dbReference>
<keyword evidence="3 5" id="KW-0378">Hydrolase</keyword>
<evidence type="ECO:0000256" key="2">
    <source>
        <dbReference type="ARBA" id="ARBA00022670"/>
    </source>
</evidence>
<sequence>MLNSHLKIYLGIALWLMAMVFAFPAKAGRDLFIDPEVYDSKQTNRIILVTYTDMHISSIPIGMSNLTYRQRGSYSSSTWSKRIASSIGDDYKLKILSQWSISEIGEHCVVYAIDEDRSIDEVINALTNDHRISGVQTMSTFQVMASSEYTDPYYRLQANIQSMNINEIHKRTTGKNVTIAIIDTGVDTRHPDLEGQIQHSKNFVAQKSLEQQPASELHGTAVAGVIAAKANNGEGIVGIAPDSNVIALKACWEVKAGSLEAICNSFTLALAINSAIEMEADILNLSLTGPYDPLLARLIEKAVQRGIIIIASKADKDDEESGFPARQPGVIGVSSINANNIMQSLYEDHLLTVYAPGEEILTTLPKGTYDFVSGNSLATAHVSGLTALLLQLKRDLTNHQLFNLLVKANEPSFHKIFRNRQLNNAIKLTLRSEKQSKNRVN</sequence>
<evidence type="ECO:0000313" key="8">
    <source>
        <dbReference type="EMBL" id="SEQ26486.1"/>
    </source>
</evidence>
<evidence type="ECO:0000256" key="1">
    <source>
        <dbReference type="ARBA" id="ARBA00011073"/>
    </source>
</evidence>
<dbReference type="RefSeq" id="WP_074721495.1">
    <property type="nucleotide sequence ID" value="NZ_OCMU01000001.1"/>
</dbReference>
<dbReference type="InterPro" id="IPR036852">
    <property type="entry name" value="Peptidase_S8/S53_dom_sf"/>
</dbReference>
<feature type="active site" description="Charge relay system" evidence="5">
    <location>
        <position position="183"/>
    </location>
</feature>
<dbReference type="GO" id="GO:0006508">
    <property type="term" value="P:proteolysis"/>
    <property type="evidence" value="ECO:0007669"/>
    <property type="project" value="UniProtKB-KW"/>
</dbReference>
<evidence type="ECO:0000313" key="12">
    <source>
        <dbReference type="Proteomes" id="UP000244110"/>
    </source>
</evidence>
<dbReference type="PROSITE" id="PS51892">
    <property type="entry name" value="SUBTILASE"/>
    <property type="match status" value="1"/>
</dbReference>
<dbReference type="InterPro" id="IPR050131">
    <property type="entry name" value="Peptidase_S8_subtilisin-like"/>
</dbReference>
<accession>A0A1H9EL45</accession>
<proteinExistence type="inferred from homology"/>
<reference evidence="8 10" key="1">
    <citation type="submission" date="2016-10" db="EMBL/GenBank/DDBJ databases">
        <authorList>
            <person name="de Groot N.N."/>
        </authorList>
    </citation>
    <scope>NUCLEOTIDE SEQUENCE [LARGE SCALE GENOMIC DNA]</scope>
    <source>
        <strain evidence="8 10">Nm9</strain>
    </source>
</reference>
<evidence type="ECO:0000256" key="4">
    <source>
        <dbReference type="ARBA" id="ARBA00022825"/>
    </source>
</evidence>
<feature type="active site" description="Charge relay system" evidence="5">
    <location>
        <position position="218"/>
    </location>
</feature>
<evidence type="ECO:0000256" key="5">
    <source>
        <dbReference type="PROSITE-ProRule" id="PRU01240"/>
    </source>
</evidence>
<reference evidence="9 11" key="2">
    <citation type="submission" date="2017-09" db="EMBL/GenBank/DDBJ databases">
        <authorList>
            <person name="Ehlers B."/>
            <person name="Leendertz F.H."/>
        </authorList>
    </citation>
    <scope>NUCLEOTIDE SEQUENCE [LARGE SCALE GENOMIC DNA]</scope>
    <source>
        <strain evidence="9 11">Nm42</strain>
    </source>
</reference>
<dbReference type="InterPro" id="IPR000209">
    <property type="entry name" value="Peptidase_S8/S53_dom"/>
</dbReference>
<dbReference type="PROSITE" id="PS00137">
    <property type="entry name" value="SUBTILASE_HIS"/>
    <property type="match status" value="1"/>
</dbReference>
<dbReference type="InterPro" id="IPR023827">
    <property type="entry name" value="Peptidase_S8_Asp-AS"/>
</dbReference>
<evidence type="ECO:0000313" key="7">
    <source>
        <dbReference type="EMBL" id="PTQ85077.1"/>
    </source>
</evidence>
<protein>
    <submittedName>
        <fullName evidence="8">Subtilase family protein</fullName>
    </submittedName>
</protein>
<evidence type="ECO:0000313" key="11">
    <source>
        <dbReference type="Proteomes" id="UP000219335"/>
    </source>
</evidence>
<keyword evidence="2 5" id="KW-0645">Protease</keyword>
<dbReference type="STRING" id="44577.ATY38_07435"/>
<dbReference type="Pfam" id="PF00082">
    <property type="entry name" value="Peptidase_S8"/>
    <property type="match status" value="1"/>
</dbReference>
<organism evidence="8 10">
    <name type="scientific">Nitrosomonas ureae</name>
    <dbReference type="NCBI Taxonomy" id="44577"/>
    <lineage>
        <taxon>Bacteria</taxon>
        <taxon>Pseudomonadati</taxon>
        <taxon>Pseudomonadota</taxon>
        <taxon>Betaproteobacteria</taxon>
        <taxon>Nitrosomonadales</taxon>
        <taxon>Nitrosomonadaceae</taxon>
        <taxon>Nitrosomonas</taxon>
    </lineage>
</organism>
<name>A0A1H9EL45_9PROT</name>
<dbReference type="AlphaFoldDB" id="A0A1H9EL45"/>
<reference evidence="7 12" key="3">
    <citation type="submission" date="2018-04" db="EMBL/GenBank/DDBJ databases">
        <title>Active sludge and wastewater microbial communities from Klosterneuburg, Austria.</title>
        <authorList>
            <person name="Wagner M."/>
        </authorList>
    </citation>
    <scope>NUCLEOTIDE SEQUENCE [LARGE SCALE GENOMIC DNA]</scope>
    <source>
        <strain evidence="7 12">Nm4</strain>
    </source>
</reference>
<feature type="active site" description="Charge relay system" evidence="5">
    <location>
        <position position="376"/>
    </location>
</feature>
<dbReference type="Proteomes" id="UP000181998">
    <property type="component" value="Unassembled WGS sequence"/>
</dbReference>
<evidence type="ECO:0000259" key="6">
    <source>
        <dbReference type="Pfam" id="PF00082"/>
    </source>
</evidence>
<evidence type="ECO:0000313" key="10">
    <source>
        <dbReference type="Proteomes" id="UP000181998"/>
    </source>
</evidence>
<dbReference type="PANTHER" id="PTHR43806">
    <property type="entry name" value="PEPTIDASE S8"/>
    <property type="match status" value="1"/>
</dbReference>
<dbReference type="PRINTS" id="PR00723">
    <property type="entry name" value="SUBTILISIN"/>
</dbReference>
<dbReference type="PROSITE" id="PS00136">
    <property type="entry name" value="SUBTILASE_ASP"/>
    <property type="match status" value="1"/>
</dbReference>